<keyword evidence="2" id="KW-0378">Hydrolase</keyword>
<dbReference type="SUPFAM" id="SSF50249">
    <property type="entry name" value="Nucleic acid-binding proteins"/>
    <property type="match status" value="1"/>
</dbReference>
<gene>
    <name evidence="2" type="ORF">Harvfovirus17_23</name>
</gene>
<dbReference type="PANTHER" id="PTHR23355:SF9">
    <property type="entry name" value="DIS3-LIKE EXONUCLEASE 2"/>
    <property type="match status" value="1"/>
</dbReference>
<keyword evidence="2" id="KW-0269">Exonuclease</keyword>
<reference evidence="2" key="1">
    <citation type="submission" date="2018-10" db="EMBL/GenBank/DDBJ databases">
        <title>Hidden diversity of soil giant viruses.</title>
        <authorList>
            <person name="Schulz F."/>
            <person name="Alteio L."/>
            <person name="Goudeau D."/>
            <person name="Ryan E.M."/>
            <person name="Malmstrom R.R."/>
            <person name="Blanchard J."/>
            <person name="Woyke T."/>
        </authorList>
    </citation>
    <scope>NUCLEOTIDE SEQUENCE</scope>
    <source>
        <strain evidence="2">HAV1</strain>
    </source>
</reference>
<dbReference type="InterPro" id="IPR012340">
    <property type="entry name" value="NA-bd_OB-fold"/>
</dbReference>
<dbReference type="EMBL" id="MK072259">
    <property type="protein sequence ID" value="AYV81129.1"/>
    <property type="molecule type" value="Genomic_DNA"/>
</dbReference>
<accession>A0A3G5A6P2</accession>
<dbReference type="PROSITE" id="PS01175">
    <property type="entry name" value="RIBONUCLEASE_II"/>
    <property type="match status" value="1"/>
</dbReference>
<dbReference type="GO" id="GO:0000175">
    <property type="term" value="F:3'-5'-RNA exonuclease activity"/>
    <property type="evidence" value="ECO:0007669"/>
    <property type="project" value="TreeGrafter"/>
</dbReference>
<dbReference type="GO" id="GO:0006402">
    <property type="term" value="P:mRNA catabolic process"/>
    <property type="evidence" value="ECO:0007669"/>
    <property type="project" value="TreeGrafter"/>
</dbReference>
<keyword evidence="2" id="KW-0540">Nuclease</keyword>
<dbReference type="InterPro" id="IPR022966">
    <property type="entry name" value="RNase_II/R_CS"/>
</dbReference>
<dbReference type="PANTHER" id="PTHR23355">
    <property type="entry name" value="RIBONUCLEASE"/>
    <property type="match status" value="1"/>
</dbReference>
<dbReference type="Pfam" id="PF00773">
    <property type="entry name" value="RNB"/>
    <property type="match status" value="1"/>
</dbReference>
<proteinExistence type="predicted"/>
<dbReference type="InterPro" id="IPR001900">
    <property type="entry name" value="RNase_II/R"/>
</dbReference>
<feature type="domain" description="RNB" evidence="1">
    <location>
        <begin position="121"/>
        <end position="388"/>
    </location>
</feature>
<name>A0A3G5A6P2_9VIRU</name>
<organism evidence="2">
    <name type="scientific">Harvfovirus sp</name>
    <dbReference type="NCBI Taxonomy" id="2487768"/>
    <lineage>
        <taxon>Viruses</taxon>
        <taxon>Varidnaviria</taxon>
        <taxon>Bamfordvirae</taxon>
        <taxon>Nucleocytoviricota</taxon>
        <taxon>Megaviricetes</taxon>
        <taxon>Imitervirales</taxon>
        <taxon>Mimiviridae</taxon>
        <taxon>Klosneuvirinae</taxon>
    </lineage>
</organism>
<sequence length="545" mass="61816">MERKADLVVGVFQLGSKTSHRSESGGLAKKFIPYEKYEGNVGEFHVSVPKEKRKFLDLYAIIRVTAVGKNGIGYGNIERVLGEVGNEIGEKEYLKQICVVNWMNNRKIAGDYLVDMHELQRIDLGVRAYSIDPPGCVDIDDALSVECSAAGFNVGIHIADVSSYIMMGSPLDLEIKKRGESVYLSAGQVNMIPDKLVSHYSLKEGEVKCVLSLMIKFDSELRMQEAKFLHGKITVGKNLSYDSAQEIIDRKGDELLARMYELGGKLFVKLEMGAQGKVYDVHTMVEVFMILANSQAAKQVALVDEKGVLLRCHKGAKRPVYKLDRDKNPDLVMRANNLMMLAAEYSLGIGEKTQHEGLNVDLYTHFTSPIRRYADIIVHRSVHRVITEEKETALVPAETIVHLNEVHSRYAKCERRSHLIDKIFELQKSKGELFRLEGFIVGVSADRAKVFVREHDLTVDVVYFDKKIADLVKVEIIDDGKISEVRISREGREVRLELFQKVCVEVIISMNLRGKMFCSMVKPHIMMLFDEYQHMIEQREYDSDD</sequence>
<dbReference type="InterPro" id="IPR050180">
    <property type="entry name" value="RNR_Ribonuclease"/>
</dbReference>
<evidence type="ECO:0000259" key="1">
    <source>
        <dbReference type="SMART" id="SM00955"/>
    </source>
</evidence>
<protein>
    <submittedName>
        <fullName evidence="2">Putative rrp44-like exonuclease</fullName>
    </submittedName>
</protein>
<dbReference type="SMART" id="SM00955">
    <property type="entry name" value="RNB"/>
    <property type="match status" value="1"/>
</dbReference>
<dbReference type="GO" id="GO:0003723">
    <property type="term" value="F:RNA binding"/>
    <property type="evidence" value="ECO:0007669"/>
    <property type="project" value="InterPro"/>
</dbReference>
<evidence type="ECO:0000313" key="2">
    <source>
        <dbReference type="EMBL" id="AYV81129.1"/>
    </source>
</evidence>